<protein>
    <submittedName>
        <fullName evidence="1">Uncharacterized protein</fullName>
    </submittedName>
</protein>
<evidence type="ECO:0000313" key="2">
    <source>
        <dbReference type="Proteomes" id="UP001148737"/>
    </source>
</evidence>
<organism evidence="1 2">
    <name type="scientific">Lecanicillium saksenae</name>
    <dbReference type="NCBI Taxonomy" id="468837"/>
    <lineage>
        <taxon>Eukaryota</taxon>
        <taxon>Fungi</taxon>
        <taxon>Dikarya</taxon>
        <taxon>Ascomycota</taxon>
        <taxon>Pezizomycotina</taxon>
        <taxon>Sordariomycetes</taxon>
        <taxon>Hypocreomycetidae</taxon>
        <taxon>Hypocreales</taxon>
        <taxon>Cordycipitaceae</taxon>
        <taxon>Lecanicillium</taxon>
    </lineage>
</organism>
<gene>
    <name evidence="1" type="ORF">NLG97_g2119</name>
</gene>
<evidence type="ECO:0000313" key="1">
    <source>
        <dbReference type="EMBL" id="KAJ3497148.1"/>
    </source>
</evidence>
<sequence>MDGPGGNHEPWWAGRARYWKLTLSAASLTFAILATIFYLLRVYASRLSRRLVRPDDIFMGLAVVFMWAETAAVLLKCYNGVGTPSTDLAPDRSYRLSLGSWLVAKFCVLSMVCCRLSIILFFRTVFGVYDTTRYILNFLAVFNVIWGIASLCVSIWSCSPVSYYWDKSTPGGSCVPPSVYNHESLAFSVLGLVTDLAILATPQPRIWRSQIDLQHKRAITAVLGVGIIVCIFSLLRCVQFAYFDTAHLSTSGNLETTWTFLENDISIICGCMPQLRPLFPRYLKGRAPSYADEDNQRVRYDHNNHGIFTWGKKVKGVQTTITSTSVFSSRTNNKTRTSSEVELNAIEVETETTVTRSPNDEAQA</sequence>
<dbReference type="Proteomes" id="UP001148737">
    <property type="component" value="Unassembled WGS sequence"/>
</dbReference>
<proteinExistence type="predicted"/>
<accession>A0ACC1R4G3</accession>
<keyword evidence="2" id="KW-1185">Reference proteome</keyword>
<dbReference type="EMBL" id="JANAKD010000135">
    <property type="protein sequence ID" value="KAJ3497148.1"/>
    <property type="molecule type" value="Genomic_DNA"/>
</dbReference>
<reference evidence="1" key="1">
    <citation type="submission" date="2022-07" db="EMBL/GenBank/DDBJ databases">
        <title>Genome Sequence of Lecanicillium saksenae.</title>
        <authorList>
            <person name="Buettner E."/>
        </authorList>
    </citation>
    <scope>NUCLEOTIDE SEQUENCE</scope>
    <source>
        <strain evidence="1">VT-O1</strain>
    </source>
</reference>
<comment type="caution">
    <text evidence="1">The sequence shown here is derived from an EMBL/GenBank/DDBJ whole genome shotgun (WGS) entry which is preliminary data.</text>
</comment>
<name>A0ACC1R4G3_9HYPO</name>